<evidence type="ECO:0000256" key="1">
    <source>
        <dbReference type="ARBA" id="ARBA00022723"/>
    </source>
</evidence>
<reference evidence="6 7" key="1">
    <citation type="submission" date="2024-05" db="EMBL/GenBank/DDBJ databases">
        <title>Genome sequencing and assembly of Indian major carp, Cirrhinus mrigala (Hamilton, 1822).</title>
        <authorList>
            <person name="Mohindra V."/>
            <person name="Chowdhury L.M."/>
            <person name="Lal K."/>
            <person name="Jena J.K."/>
        </authorList>
    </citation>
    <scope>NUCLEOTIDE SEQUENCE [LARGE SCALE GENOMIC DNA]</scope>
    <source>
        <strain evidence="6">CM1030</strain>
        <tissue evidence="6">Blood</tissue>
    </source>
</reference>
<comment type="caution">
    <text evidence="6">The sequence shown here is derived from an EMBL/GenBank/DDBJ whole genome shotgun (WGS) entry which is preliminary data.</text>
</comment>
<dbReference type="Pfam" id="PF13445">
    <property type="entry name" value="zf-RING_UBOX"/>
    <property type="match status" value="1"/>
</dbReference>
<sequence>MSEELQCSICLDVFADPVSTPCGHNFCMSCLNQCWNNSQTYKCPFCKETFSKRPDLKINTGLRQVVQLFKEQLCETKSEDKKMKALK</sequence>
<evidence type="ECO:0000313" key="6">
    <source>
        <dbReference type="EMBL" id="KAL0174188.1"/>
    </source>
</evidence>
<dbReference type="SMART" id="SM00184">
    <property type="entry name" value="RING"/>
    <property type="match status" value="1"/>
</dbReference>
<proteinExistence type="predicted"/>
<dbReference type="GO" id="GO:0008270">
    <property type="term" value="F:zinc ion binding"/>
    <property type="evidence" value="ECO:0007669"/>
    <property type="project" value="UniProtKB-KW"/>
</dbReference>
<dbReference type="PANTHER" id="PTHR25465:SF32">
    <property type="entry name" value="BLOODTHIRSTY-RELATED GENE FAMILY, MEMBER 16 ISOFORM X1-RELATED"/>
    <property type="match status" value="1"/>
</dbReference>
<gene>
    <name evidence="6" type="ORF">M9458_030156</name>
</gene>
<evidence type="ECO:0000259" key="5">
    <source>
        <dbReference type="PROSITE" id="PS50089"/>
    </source>
</evidence>
<dbReference type="InterPro" id="IPR013083">
    <property type="entry name" value="Znf_RING/FYVE/PHD"/>
</dbReference>
<dbReference type="InterPro" id="IPR051051">
    <property type="entry name" value="E3_ubiq-ligase_TRIM/RNF"/>
</dbReference>
<name>A0ABD0PJD4_CIRMR</name>
<dbReference type="SUPFAM" id="SSF57850">
    <property type="entry name" value="RING/U-box"/>
    <property type="match status" value="1"/>
</dbReference>
<keyword evidence="7" id="KW-1185">Reference proteome</keyword>
<organism evidence="6 7">
    <name type="scientific">Cirrhinus mrigala</name>
    <name type="common">Mrigala</name>
    <dbReference type="NCBI Taxonomy" id="683832"/>
    <lineage>
        <taxon>Eukaryota</taxon>
        <taxon>Metazoa</taxon>
        <taxon>Chordata</taxon>
        <taxon>Craniata</taxon>
        <taxon>Vertebrata</taxon>
        <taxon>Euteleostomi</taxon>
        <taxon>Actinopterygii</taxon>
        <taxon>Neopterygii</taxon>
        <taxon>Teleostei</taxon>
        <taxon>Ostariophysi</taxon>
        <taxon>Cypriniformes</taxon>
        <taxon>Cyprinidae</taxon>
        <taxon>Labeoninae</taxon>
        <taxon>Labeonini</taxon>
        <taxon>Cirrhinus</taxon>
    </lineage>
</organism>
<keyword evidence="2 4" id="KW-0863">Zinc-finger</keyword>
<dbReference type="PROSITE" id="PS50089">
    <property type="entry name" value="ZF_RING_2"/>
    <property type="match status" value="1"/>
</dbReference>
<protein>
    <recommendedName>
        <fullName evidence="5">RING-type domain-containing protein</fullName>
    </recommendedName>
</protein>
<dbReference type="AlphaFoldDB" id="A0ABD0PJD4"/>
<accession>A0ABD0PJD4</accession>
<feature type="domain" description="RING-type" evidence="5">
    <location>
        <begin position="7"/>
        <end position="47"/>
    </location>
</feature>
<dbReference type="Gene3D" id="3.30.40.10">
    <property type="entry name" value="Zinc/RING finger domain, C3HC4 (zinc finger)"/>
    <property type="match status" value="1"/>
</dbReference>
<dbReference type="EMBL" id="JAMKFB020000015">
    <property type="protein sequence ID" value="KAL0174188.1"/>
    <property type="molecule type" value="Genomic_DNA"/>
</dbReference>
<dbReference type="PROSITE" id="PS00518">
    <property type="entry name" value="ZF_RING_1"/>
    <property type="match status" value="1"/>
</dbReference>
<feature type="non-terminal residue" evidence="6">
    <location>
        <position position="87"/>
    </location>
</feature>
<dbReference type="PANTHER" id="PTHR25465">
    <property type="entry name" value="B-BOX DOMAIN CONTAINING"/>
    <property type="match status" value="1"/>
</dbReference>
<evidence type="ECO:0000256" key="4">
    <source>
        <dbReference type="PROSITE-ProRule" id="PRU00175"/>
    </source>
</evidence>
<keyword evidence="3" id="KW-0862">Zinc</keyword>
<evidence type="ECO:0000256" key="3">
    <source>
        <dbReference type="ARBA" id="ARBA00022833"/>
    </source>
</evidence>
<dbReference type="InterPro" id="IPR027370">
    <property type="entry name" value="Znf-RING_euk"/>
</dbReference>
<dbReference type="FunFam" id="3.30.40.10:FF:000438">
    <property type="entry name" value="Bloodthirsty-related gene family, member 25"/>
    <property type="match status" value="1"/>
</dbReference>
<evidence type="ECO:0000256" key="2">
    <source>
        <dbReference type="ARBA" id="ARBA00022771"/>
    </source>
</evidence>
<evidence type="ECO:0000313" key="7">
    <source>
        <dbReference type="Proteomes" id="UP001529510"/>
    </source>
</evidence>
<keyword evidence="1" id="KW-0479">Metal-binding</keyword>
<dbReference type="InterPro" id="IPR017907">
    <property type="entry name" value="Znf_RING_CS"/>
</dbReference>
<dbReference type="Proteomes" id="UP001529510">
    <property type="component" value="Unassembled WGS sequence"/>
</dbReference>
<dbReference type="InterPro" id="IPR001841">
    <property type="entry name" value="Znf_RING"/>
</dbReference>